<keyword evidence="2" id="KW-1185">Reference proteome</keyword>
<organism evidence="1 2">
    <name type="scientific">Escherichia phage ZCEC13</name>
    <dbReference type="NCBI Taxonomy" id="2935866"/>
    <lineage>
        <taxon>Viruses</taxon>
        <taxon>Duplodnaviria</taxon>
        <taxon>Heunggongvirae</taxon>
        <taxon>Uroviricota</taxon>
        <taxon>Caudoviricetes</taxon>
        <taxon>Jameshumphriesvirinae</taxon>
        <taxon>Zewailvirus</taxon>
        <taxon>Zewailvirus ZCEC13</taxon>
    </lineage>
</organism>
<dbReference type="EMBL" id="ON086804">
    <property type="protein sequence ID" value="UPU16139.1"/>
    <property type="molecule type" value="Genomic_DNA"/>
</dbReference>
<accession>A0AAE9KSZ6</accession>
<reference evidence="1" key="1">
    <citation type="submission" date="2022-03" db="EMBL/GenBank/DDBJ databases">
        <authorList>
            <person name="Ragab S."/>
            <person name="Abdelmoteleb M."/>
            <person name="El-Shibiny A."/>
        </authorList>
    </citation>
    <scope>NUCLEOTIDE SEQUENCE</scope>
</reference>
<name>A0AAE9KSZ6_9CAUD</name>
<protein>
    <submittedName>
        <fullName evidence="1">Uncharacterized protein</fullName>
    </submittedName>
</protein>
<sequence length="56" mass="6644">MHVYTSFMFSKNVSLVTFCKNERRWLMSVMSPSCENNVKYTIDNHVKQCNYLFTGI</sequence>
<dbReference type="Proteomes" id="UP000830967">
    <property type="component" value="Segment"/>
</dbReference>
<evidence type="ECO:0000313" key="2">
    <source>
        <dbReference type="Proteomes" id="UP000830967"/>
    </source>
</evidence>
<proteinExistence type="predicted"/>
<evidence type="ECO:0000313" key="1">
    <source>
        <dbReference type="EMBL" id="UPU16139.1"/>
    </source>
</evidence>